<organism evidence="1 2">
    <name type="scientific">Melioribacter roseus (strain DSM 23840 / JCM 17771 / VKM B-2668 / P3M-2)</name>
    <dbReference type="NCBI Taxonomy" id="1191523"/>
    <lineage>
        <taxon>Bacteria</taxon>
        <taxon>Pseudomonadati</taxon>
        <taxon>Ignavibacteriota</taxon>
        <taxon>Ignavibacteria</taxon>
        <taxon>Ignavibacteriales</taxon>
        <taxon>Melioribacteraceae</taxon>
        <taxon>Melioribacter</taxon>
    </lineage>
</organism>
<gene>
    <name evidence="1" type="ordered locus">MROS_0383</name>
</gene>
<dbReference type="SUPFAM" id="SSF56784">
    <property type="entry name" value="HAD-like"/>
    <property type="match status" value="1"/>
</dbReference>
<dbReference type="InterPro" id="IPR023214">
    <property type="entry name" value="HAD_sf"/>
</dbReference>
<accession>I7A0Y3</accession>
<evidence type="ECO:0000313" key="1">
    <source>
        <dbReference type="EMBL" id="AFN73626.1"/>
    </source>
</evidence>
<evidence type="ECO:0000313" key="2">
    <source>
        <dbReference type="Proteomes" id="UP000009011"/>
    </source>
</evidence>
<proteinExistence type="predicted"/>
<dbReference type="Proteomes" id="UP000009011">
    <property type="component" value="Chromosome"/>
</dbReference>
<dbReference type="HOGENOM" id="CLU_1667317_0_0_10"/>
<dbReference type="InterPro" id="IPR036412">
    <property type="entry name" value="HAD-like_sf"/>
</dbReference>
<name>I7A0Y3_MELRP</name>
<dbReference type="Pfam" id="PF08282">
    <property type="entry name" value="Hydrolase_3"/>
    <property type="match status" value="1"/>
</dbReference>
<dbReference type="eggNOG" id="COG1778">
    <property type="taxonomic scope" value="Bacteria"/>
</dbReference>
<dbReference type="EMBL" id="CP003557">
    <property type="protein sequence ID" value="AFN73626.1"/>
    <property type="molecule type" value="Genomic_DNA"/>
</dbReference>
<dbReference type="RefSeq" id="WP_014855063.1">
    <property type="nucleotide sequence ID" value="NC_018178.1"/>
</dbReference>
<dbReference type="AlphaFoldDB" id="I7A0Y3"/>
<dbReference type="OrthoDB" id="9805604at2"/>
<sequence length="158" mass="18120">MNINIKEKLSNIRLFVFDLDGVLIHNEDDTEKLIETIAKYSREFKRRNLFLAVITARQKDELVEKLNEIENCYVAFGSIDKVSAAKLLFKKLNVDCENTFYVGDDILDIPLLNLCGLSAAPRTARREVKRVVDFILNGGNAEDIFIEILDYLDGKDEF</sequence>
<keyword evidence="2" id="KW-1185">Reference proteome</keyword>
<reference evidence="1 2" key="1">
    <citation type="journal article" date="2013" name="PLoS ONE">
        <title>Genomic analysis of Melioribacter roseus, facultatively anaerobic organotrophic bacterium representing a novel deep lineage within Bacteriodetes/Chlorobi group.</title>
        <authorList>
            <person name="Kadnikov V.V."/>
            <person name="Mardanov A.V."/>
            <person name="Podosokorskaya O.A."/>
            <person name="Gavrilov S.N."/>
            <person name="Kublanov I.V."/>
            <person name="Beletsky A.V."/>
            <person name="Bonch-Osmolovskaya E.A."/>
            <person name="Ravin N.V."/>
        </authorList>
    </citation>
    <scope>NUCLEOTIDE SEQUENCE [LARGE SCALE GENOMIC DNA]</scope>
    <source>
        <strain evidence="2">JCM 17771 / P3M-2</strain>
    </source>
</reference>
<protein>
    <submittedName>
        <fullName evidence="1">3-deoxy-D-manno-octulosonate 8-phosphate phosphatase, YrbI family</fullName>
    </submittedName>
</protein>
<dbReference type="Gene3D" id="3.40.50.1000">
    <property type="entry name" value="HAD superfamily/HAD-like"/>
    <property type="match status" value="1"/>
</dbReference>
<dbReference type="STRING" id="1191523.MROS_0383"/>
<dbReference type="KEGG" id="mro:MROS_0383"/>